<comment type="caution">
    <text evidence="3">The sequence shown here is derived from an EMBL/GenBank/DDBJ whole genome shotgun (WGS) entry which is preliminary data.</text>
</comment>
<dbReference type="EMBL" id="QLYR01000001">
    <property type="protein sequence ID" value="RAQ30090.1"/>
    <property type="molecule type" value="Genomic_DNA"/>
</dbReference>
<evidence type="ECO:0000313" key="4">
    <source>
        <dbReference type="Proteomes" id="UP000249377"/>
    </source>
</evidence>
<evidence type="ECO:0000259" key="2">
    <source>
        <dbReference type="Pfam" id="PF13635"/>
    </source>
</evidence>
<dbReference type="InterPro" id="IPR025420">
    <property type="entry name" value="DUF4143"/>
</dbReference>
<feature type="domain" description="AAA" evidence="1">
    <location>
        <begin position="20"/>
        <end position="148"/>
    </location>
</feature>
<dbReference type="AlphaFoldDB" id="A0A328UIK0"/>
<protein>
    <submittedName>
        <fullName evidence="3">ATPase</fullName>
    </submittedName>
</protein>
<accession>A0A328UIK0</accession>
<reference evidence="3 4" key="1">
    <citation type="submission" date="2018-06" db="EMBL/GenBank/DDBJ databases">
        <title>Noncontiguous genome sequence of Ruminococcaceae bacterium ASD2818.</title>
        <authorList>
            <person name="Chaplin A.V."/>
            <person name="Sokolova S.R."/>
            <person name="Kochetkova T.O."/>
            <person name="Goltsov A.Y."/>
            <person name="Trofimov D.Y."/>
            <person name="Efimov B.A."/>
        </authorList>
    </citation>
    <scope>NUCLEOTIDE SEQUENCE [LARGE SCALE GENOMIC DNA]</scope>
    <source>
        <strain evidence="3 4">ASD2818</strain>
    </source>
</reference>
<dbReference type="Pfam" id="PF13635">
    <property type="entry name" value="DUF4143"/>
    <property type="match status" value="1"/>
</dbReference>
<organism evidence="3 4">
    <name type="scientific">Hydrogeniiclostridium mannosilyticum</name>
    <dbReference type="NCBI Taxonomy" id="2764322"/>
    <lineage>
        <taxon>Bacteria</taxon>
        <taxon>Bacillati</taxon>
        <taxon>Bacillota</taxon>
        <taxon>Clostridia</taxon>
        <taxon>Eubacteriales</taxon>
        <taxon>Acutalibacteraceae</taxon>
        <taxon>Hydrogeniiclostridium</taxon>
    </lineage>
</organism>
<dbReference type="Gene3D" id="3.40.50.300">
    <property type="entry name" value="P-loop containing nucleotide triphosphate hydrolases"/>
    <property type="match status" value="1"/>
</dbReference>
<dbReference type="InterPro" id="IPR027417">
    <property type="entry name" value="P-loop_NTPase"/>
</dbReference>
<sequence length="412" mass="48372">MVQRTEYLEQLRSWKEEEVIKVVTGIRRCGKSTLLKQYMEMLLSEGTEESQIIYINFEELENEELTDYKRLYQYLKEHIDESKKNYIFLDEVQMVDSYEKVVDSFYVKDYVDMYITGSNSYMLSSDLATLLTGRYIEIKMLPLSFREFWQMTGMEKDAAFAEFMKIGGLPYVARMDRKKEKVNTYLEGIYNTVIIKDIEERQRRREKDPNKRKITDIALLKAISKYLASVIGSPVSIRGITDYLASNGRKVSANTVDDYVEALIEAFIFYDAERFDIAGKELLKSNRKFYMVDLGLRSHILPKKRYDLGFSLENIVFFELLRRGYQVNIGKVGNAEVDFVARKDDDIIYYQVTADMTAEETFERELKPLRLIKDNYEKTVLTLDKFTIGNYEGIKVVNAIDWLLMDPENTRN</sequence>
<feature type="domain" description="DUF4143" evidence="2">
    <location>
        <begin position="212"/>
        <end position="353"/>
    </location>
</feature>
<keyword evidence="4" id="KW-1185">Reference proteome</keyword>
<dbReference type="InterPro" id="IPR041682">
    <property type="entry name" value="AAA_14"/>
</dbReference>
<dbReference type="Proteomes" id="UP000249377">
    <property type="component" value="Unassembled WGS sequence"/>
</dbReference>
<dbReference type="PANTHER" id="PTHR33295">
    <property type="entry name" value="ATPASE"/>
    <property type="match status" value="1"/>
</dbReference>
<dbReference type="Pfam" id="PF13173">
    <property type="entry name" value="AAA_14"/>
    <property type="match status" value="1"/>
</dbReference>
<dbReference type="SUPFAM" id="SSF52540">
    <property type="entry name" value="P-loop containing nucleoside triphosphate hydrolases"/>
    <property type="match status" value="1"/>
</dbReference>
<evidence type="ECO:0000259" key="1">
    <source>
        <dbReference type="Pfam" id="PF13173"/>
    </source>
</evidence>
<dbReference type="RefSeq" id="WP_112331286.1">
    <property type="nucleotide sequence ID" value="NZ_QLYR01000001.1"/>
</dbReference>
<evidence type="ECO:0000313" key="3">
    <source>
        <dbReference type="EMBL" id="RAQ30090.1"/>
    </source>
</evidence>
<proteinExistence type="predicted"/>
<dbReference type="PANTHER" id="PTHR33295:SF20">
    <property type="entry name" value="ATPASE"/>
    <property type="match status" value="1"/>
</dbReference>
<gene>
    <name evidence="3" type="ORF">DPQ25_00850</name>
</gene>
<name>A0A328UIK0_9FIRM</name>